<dbReference type="EMBL" id="JAAEDI010000005">
    <property type="protein sequence ID" value="MBR0649245.1"/>
    <property type="molecule type" value="Genomic_DNA"/>
</dbReference>
<evidence type="ECO:0000256" key="3">
    <source>
        <dbReference type="ARBA" id="ARBA00022989"/>
    </source>
</evidence>
<evidence type="ECO:0008006" key="8">
    <source>
        <dbReference type="Google" id="ProtNLM"/>
    </source>
</evidence>
<feature type="transmembrane region" description="Helical" evidence="5">
    <location>
        <begin position="38"/>
        <end position="58"/>
    </location>
</feature>
<dbReference type="Pfam" id="PF04193">
    <property type="entry name" value="PQ-loop"/>
    <property type="match status" value="1"/>
</dbReference>
<evidence type="ECO:0000256" key="1">
    <source>
        <dbReference type="ARBA" id="ARBA00004141"/>
    </source>
</evidence>
<gene>
    <name evidence="6" type="ORF">GXW78_06200</name>
</gene>
<dbReference type="RefSeq" id="WP_211867035.1">
    <property type="nucleotide sequence ID" value="NZ_JAAEDI010000005.1"/>
</dbReference>
<keyword evidence="7" id="KW-1185">Reference proteome</keyword>
<sequence>MTFDAAAILGALATLASITSFAPQAWKIIRTRDTKSISAPGFTLTVTAFSLWLSYGVVLNEWPIILTNAICLVMAAFILMMKLLPQRNKDAVAGALDPNG</sequence>
<reference evidence="7" key="1">
    <citation type="journal article" date="2021" name="Syst. Appl. Microbiol.">
        <title>Roseomonas hellenica sp. nov., isolated from roots of wild-growing Alkanna tinctoria.</title>
        <authorList>
            <person name="Rat A."/>
            <person name="Naranjo H.D."/>
            <person name="Lebbe L."/>
            <person name="Cnockaert M."/>
            <person name="Krigas N."/>
            <person name="Grigoriadou K."/>
            <person name="Maloupa E."/>
            <person name="Willems A."/>
        </authorList>
    </citation>
    <scope>NUCLEOTIDE SEQUENCE [LARGE SCALE GENOMIC DNA]</scope>
    <source>
        <strain evidence="7">LMG 31159</strain>
    </source>
</reference>
<keyword evidence="3 5" id="KW-1133">Transmembrane helix</keyword>
<proteinExistence type="predicted"/>
<keyword evidence="2 5" id="KW-0812">Transmembrane</keyword>
<evidence type="ECO:0000313" key="6">
    <source>
        <dbReference type="EMBL" id="MBR0649245.1"/>
    </source>
</evidence>
<evidence type="ECO:0000313" key="7">
    <source>
        <dbReference type="Proteomes" id="UP000698752"/>
    </source>
</evidence>
<name>A0ABS5EDZ9_9PROT</name>
<feature type="transmembrane region" description="Helical" evidence="5">
    <location>
        <begin position="64"/>
        <end position="84"/>
    </location>
</feature>
<comment type="caution">
    <text evidence="6">The sequence shown here is derived from an EMBL/GenBank/DDBJ whole genome shotgun (WGS) entry which is preliminary data.</text>
</comment>
<organism evidence="6 7">
    <name type="scientific">Neoroseomonas terrae</name>
    <dbReference type="NCBI Taxonomy" id="424799"/>
    <lineage>
        <taxon>Bacteria</taxon>
        <taxon>Pseudomonadati</taxon>
        <taxon>Pseudomonadota</taxon>
        <taxon>Alphaproteobacteria</taxon>
        <taxon>Acetobacterales</taxon>
        <taxon>Acetobacteraceae</taxon>
        <taxon>Neoroseomonas</taxon>
    </lineage>
</organism>
<feature type="transmembrane region" description="Helical" evidence="5">
    <location>
        <begin position="6"/>
        <end position="26"/>
    </location>
</feature>
<dbReference type="Proteomes" id="UP000698752">
    <property type="component" value="Unassembled WGS sequence"/>
</dbReference>
<evidence type="ECO:0000256" key="5">
    <source>
        <dbReference type="SAM" id="Phobius"/>
    </source>
</evidence>
<keyword evidence="4 5" id="KW-0472">Membrane</keyword>
<accession>A0ABS5EDZ9</accession>
<comment type="subcellular location">
    <subcellularLocation>
        <location evidence="1">Membrane</location>
        <topology evidence="1">Multi-pass membrane protein</topology>
    </subcellularLocation>
</comment>
<dbReference type="Gene3D" id="1.20.1280.290">
    <property type="match status" value="1"/>
</dbReference>
<dbReference type="InterPro" id="IPR006603">
    <property type="entry name" value="PQ-loop_rpt"/>
</dbReference>
<protein>
    <recommendedName>
        <fullName evidence="8">MtN3 and saliva related transmembrane protein</fullName>
    </recommendedName>
</protein>
<evidence type="ECO:0000256" key="2">
    <source>
        <dbReference type="ARBA" id="ARBA00022692"/>
    </source>
</evidence>
<evidence type="ECO:0000256" key="4">
    <source>
        <dbReference type="ARBA" id="ARBA00023136"/>
    </source>
</evidence>